<dbReference type="NCBIfam" id="TIGR00010">
    <property type="entry name" value="YchF/TatD family DNA exonuclease"/>
    <property type="match status" value="1"/>
</dbReference>
<organism evidence="4 5">
    <name type="scientific">Microbacterium panaciterrae</name>
    <dbReference type="NCBI Taxonomy" id="985759"/>
    <lineage>
        <taxon>Bacteria</taxon>
        <taxon>Bacillati</taxon>
        <taxon>Actinomycetota</taxon>
        <taxon>Actinomycetes</taxon>
        <taxon>Micrococcales</taxon>
        <taxon>Microbacteriaceae</taxon>
        <taxon>Microbacterium</taxon>
    </lineage>
</organism>
<keyword evidence="1" id="KW-0479">Metal-binding</keyword>
<evidence type="ECO:0000313" key="5">
    <source>
        <dbReference type="Proteomes" id="UP001500731"/>
    </source>
</evidence>
<dbReference type="InterPro" id="IPR032466">
    <property type="entry name" value="Metal_Hydrolase"/>
</dbReference>
<dbReference type="InterPro" id="IPR018228">
    <property type="entry name" value="DNase_TatD-rel_CS"/>
</dbReference>
<dbReference type="PANTHER" id="PTHR46124:SF2">
    <property type="entry name" value="D-AMINOACYL-TRNA DEACYLASE"/>
    <property type="match status" value="1"/>
</dbReference>
<dbReference type="SUPFAM" id="SSF51556">
    <property type="entry name" value="Metallo-dependent hydrolases"/>
    <property type="match status" value="1"/>
</dbReference>
<accession>A0ABP8PSS2</accession>
<dbReference type="Proteomes" id="UP001500731">
    <property type="component" value="Unassembled WGS sequence"/>
</dbReference>
<evidence type="ECO:0000256" key="2">
    <source>
        <dbReference type="ARBA" id="ARBA00022801"/>
    </source>
</evidence>
<gene>
    <name evidence="4" type="ORF">GCM10023171_34870</name>
</gene>
<dbReference type="RefSeq" id="WP_345188724.1">
    <property type="nucleotide sequence ID" value="NZ_BAABGP010000024.1"/>
</dbReference>
<dbReference type="CDD" id="cd01310">
    <property type="entry name" value="TatD_DNAse"/>
    <property type="match status" value="1"/>
</dbReference>
<dbReference type="GO" id="GO:0016787">
    <property type="term" value="F:hydrolase activity"/>
    <property type="evidence" value="ECO:0007669"/>
    <property type="project" value="UniProtKB-KW"/>
</dbReference>
<dbReference type="PANTHER" id="PTHR46124">
    <property type="entry name" value="D-AMINOACYL-TRNA DEACYLASE"/>
    <property type="match status" value="1"/>
</dbReference>
<sequence>MAETPDTYVRERATKGRKDLTYPPPPEPLAVGVYDNHCHLEIADGPVGEDGYEQLSLGEQLDRAEAVGILGVVQASGDIESSRWAVAAAESDPRVLAAVAIHPNDAPAYAAAGGLDDALAVIDELAARPRTRAIGETGLDYFRTEESGRAAQHTSFEAHIALAKKHGLAMQIHDRDAHDDVLETLGRVGAPERTVFHCFSGDEAMARVCADAGYYLSFAGNVTFKNAQNLRDALAITPRERILIETDAPFLTPAPLRGRPNAPYLIPLTLRFLAAELGLDVDELGAQIAANTLGVYGSFA</sequence>
<evidence type="ECO:0000256" key="3">
    <source>
        <dbReference type="SAM" id="MobiDB-lite"/>
    </source>
</evidence>
<name>A0ABP8PSS2_9MICO</name>
<evidence type="ECO:0000313" key="4">
    <source>
        <dbReference type="EMBL" id="GAA4491256.1"/>
    </source>
</evidence>
<dbReference type="EMBL" id="BAABGP010000024">
    <property type="protein sequence ID" value="GAA4491256.1"/>
    <property type="molecule type" value="Genomic_DNA"/>
</dbReference>
<dbReference type="InterPro" id="IPR015991">
    <property type="entry name" value="TatD/YcfH-like"/>
</dbReference>
<dbReference type="PROSITE" id="PS01091">
    <property type="entry name" value="TATD_3"/>
    <property type="match status" value="1"/>
</dbReference>
<dbReference type="Pfam" id="PF01026">
    <property type="entry name" value="TatD_DNase"/>
    <property type="match status" value="1"/>
</dbReference>
<comment type="caution">
    <text evidence="4">The sequence shown here is derived from an EMBL/GenBank/DDBJ whole genome shotgun (WGS) entry which is preliminary data.</text>
</comment>
<proteinExistence type="predicted"/>
<evidence type="ECO:0000256" key="1">
    <source>
        <dbReference type="ARBA" id="ARBA00022723"/>
    </source>
</evidence>
<keyword evidence="2 4" id="KW-0378">Hydrolase</keyword>
<feature type="compositionally biased region" description="Basic and acidic residues" evidence="3">
    <location>
        <begin position="8"/>
        <end position="20"/>
    </location>
</feature>
<dbReference type="PIRSF" id="PIRSF005902">
    <property type="entry name" value="DNase_TatD"/>
    <property type="match status" value="1"/>
</dbReference>
<dbReference type="InterPro" id="IPR001130">
    <property type="entry name" value="TatD-like"/>
</dbReference>
<dbReference type="Gene3D" id="3.20.20.140">
    <property type="entry name" value="Metal-dependent hydrolases"/>
    <property type="match status" value="1"/>
</dbReference>
<reference evidence="5" key="1">
    <citation type="journal article" date="2019" name="Int. J. Syst. Evol. Microbiol.">
        <title>The Global Catalogue of Microorganisms (GCM) 10K type strain sequencing project: providing services to taxonomists for standard genome sequencing and annotation.</title>
        <authorList>
            <consortium name="The Broad Institute Genomics Platform"/>
            <consortium name="The Broad Institute Genome Sequencing Center for Infectious Disease"/>
            <person name="Wu L."/>
            <person name="Ma J."/>
        </authorList>
    </citation>
    <scope>NUCLEOTIDE SEQUENCE [LARGE SCALE GENOMIC DNA]</scope>
    <source>
        <strain evidence="5">JCM 17839</strain>
    </source>
</reference>
<keyword evidence="5" id="KW-1185">Reference proteome</keyword>
<protein>
    <submittedName>
        <fullName evidence="4">TatD family hydrolase</fullName>
    </submittedName>
</protein>
<feature type="region of interest" description="Disordered" evidence="3">
    <location>
        <begin position="1"/>
        <end position="22"/>
    </location>
</feature>